<proteinExistence type="predicted"/>
<feature type="transmembrane region" description="Helical" evidence="1">
    <location>
        <begin position="32"/>
        <end position="50"/>
    </location>
</feature>
<dbReference type="AlphaFoldDB" id="A0A1I7BJ20"/>
<dbReference type="GO" id="GO:0015628">
    <property type="term" value="P:protein secretion by the type II secretion system"/>
    <property type="evidence" value="ECO:0007669"/>
    <property type="project" value="TreeGrafter"/>
</dbReference>
<reference evidence="3" key="1">
    <citation type="submission" date="2016-10" db="EMBL/GenBank/DDBJ databases">
        <authorList>
            <person name="Varghese N."/>
            <person name="Submissions S."/>
        </authorList>
    </citation>
    <scope>NUCLEOTIDE SEQUENCE [LARGE SCALE GENOMIC DNA]</scope>
    <source>
        <strain evidence="3">DSM 23445</strain>
    </source>
</reference>
<keyword evidence="1" id="KW-1133">Transmembrane helix</keyword>
<dbReference type="STRING" id="305507.SAMN04489724_2467"/>
<evidence type="ECO:0000313" key="3">
    <source>
        <dbReference type="Proteomes" id="UP000199673"/>
    </source>
</evidence>
<evidence type="ECO:0000256" key="1">
    <source>
        <dbReference type="SAM" id="Phobius"/>
    </source>
</evidence>
<dbReference type="Gene3D" id="1.10.150.280">
    <property type="entry name" value="AF1531-like domain"/>
    <property type="match status" value="2"/>
</dbReference>
<sequence>MIGSITFWNIMKARFLYWLKVYLGFSRKESKGFIMLIPVLLVIVIIQVVLKEIKTNKAESFHLRYVQKIDSLEAIGITLVSSPHPVFNPQDTIINKSNSKQLENLNRIPFSEADSVTLQIVPGVGQSTASRIVKFRESLGGLHSKSQLIEVYGLKPETIAAIWEYFDFTPSIFRQLKINEVEVDELRNHPYFSYAEAKVVVAYRKQHGNYKSSDDLKQIKIFKQEWIDKISPYLDFQ</sequence>
<name>A0A1I7BJ20_9BACT</name>
<protein>
    <submittedName>
        <fullName evidence="2">DNA uptake protein ComE</fullName>
    </submittedName>
</protein>
<evidence type="ECO:0000313" key="2">
    <source>
        <dbReference type="EMBL" id="SFT87184.1"/>
    </source>
</evidence>
<keyword evidence="3" id="KW-1185">Reference proteome</keyword>
<dbReference type="InterPro" id="IPR010994">
    <property type="entry name" value="RuvA_2-like"/>
</dbReference>
<dbReference type="Proteomes" id="UP000199673">
    <property type="component" value="Unassembled WGS sequence"/>
</dbReference>
<gene>
    <name evidence="2" type="ORF">SAMN04489724_2467</name>
</gene>
<keyword evidence="1" id="KW-0472">Membrane</keyword>
<dbReference type="Pfam" id="PF12836">
    <property type="entry name" value="HHH_3"/>
    <property type="match status" value="2"/>
</dbReference>
<dbReference type="SUPFAM" id="SSF47781">
    <property type="entry name" value="RuvA domain 2-like"/>
    <property type="match status" value="2"/>
</dbReference>
<keyword evidence="1" id="KW-0812">Transmembrane</keyword>
<dbReference type="PANTHER" id="PTHR21180">
    <property type="entry name" value="ENDONUCLEASE/EXONUCLEASE/PHOSPHATASE FAMILY DOMAIN-CONTAINING PROTEIN 1"/>
    <property type="match status" value="1"/>
</dbReference>
<dbReference type="EMBL" id="FPBF01000003">
    <property type="protein sequence ID" value="SFT87184.1"/>
    <property type="molecule type" value="Genomic_DNA"/>
</dbReference>
<accession>A0A1I7BJ20</accession>
<dbReference type="PANTHER" id="PTHR21180:SF32">
    <property type="entry name" value="ENDONUCLEASE_EXONUCLEASE_PHOSPHATASE FAMILY DOMAIN-CONTAINING PROTEIN 1"/>
    <property type="match status" value="1"/>
</dbReference>
<organism evidence="2 3">
    <name type="scientific">Algoriphagus locisalis</name>
    <dbReference type="NCBI Taxonomy" id="305507"/>
    <lineage>
        <taxon>Bacteria</taxon>
        <taxon>Pseudomonadati</taxon>
        <taxon>Bacteroidota</taxon>
        <taxon>Cytophagia</taxon>
        <taxon>Cytophagales</taxon>
        <taxon>Cyclobacteriaceae</taxon>
        <taxon>Algoriphagus</taxon>
    </lineage>
</organism>
<dbReference type="InterPro" id="IPR051675">
    <property type="entry name" value="Endo/Exo/Phosphatase_dom_1"/>
</dbReference>
<dbReference type="GO" id="GO:0015627">
    <property type="term" value="C:type II protein secretion system complex"/>
    <property type="evidence" value="ECO:0007669"/>
    <property type="project" value="TreeGrafter"/>
</dbReference>